<keyword evidence="13" id="KW-1185">Reference proteome</keyword>
<keyword evidence="9 10" id="KW-0472">Membrane</keyword>
<dbReference type="Proteomes" id="UP000749559">
    <property type="component" value="Unassembled WGS sequence"/>
</dbReference>
<feature type="transmembrane region" description="Helical" evidence="10">
    <location>
        <begin position="132"/>
        <end position="153"/>
    </location>
</feature>
<evidence type="ECO:0000256" key="3">
    <source>
        <dbReference type="ARBA" id="ARBA00007063"/>
    </source>
</evidence>
<dbReference type="PANTHER" id="PTHR22760:SF2">
    <property type="entry name" value="ALPHA-1,2-MANNOSYLTRANSFERASE ALG9"/>
    <property type="match status" value="1"/>
</dbReference>
<feature type="compositionally biased region" description="Basic residues" evidence="11">
    <location>
        <begin position="1"/>
        <end position="14"/>
    </location>
</feature>
<dbReference type="GO" id="GO:0006487">
    <property type="term" value="P:protein N-linked glycosylation"/>
    <property type="evidence" value="ECO:0007669"/>
    <property type="project" value="TreeGrafter"/>
</dbReference>
<reference evidence="12" key="1">
    <citation type="submission" date="2022-03" db="EMBL/GenBank/DDBJ databases">
        <authorList>
            <person name="Martin C."/>
        </authorList>
    </citation>
    <scope>NUCLEOTIDE SEQUENCE</scope>
</reference>
<evidence type="ECO:0000256" key="8">
    <source>
        <dbReference type="ARBA" id="ARBA00022989"/>
    </source>
</evidence>
<dbReference type="GO" id="GO:0000026">
    <property type="term" value="F:alpha-1,2-mannosyltransferase activity"/>
    <property type="evidence" value="ECO:0007669"/>
    <property type="project" value="TreeGrafter"/>
</dbReference>
<accession>A0A8S4NLN7</accession>
<feature type="transmembrane region" description="Helical" evidence="10">
    <location>
        <begin position="361"/>
        <end position="377"/>
    </location>
</feature>
<name>A0A8S4NLN7_OWEFU</name>
<dbReference type="GO" id="GO:0005789">
    <property type="term" value="C:endoplasmic reticulum membrane"/>
    <property type="evidence" value="ECO:0007669"/>
    <property type="project" value="UniProtKB-SubCell"/>
</dbReference>
<proteinExistence type="inferred from homology"/>
<gene>
    <name evidence="12" type="ORF">OFUS_LOCUS8592</name>
</gene>
<keyword evidence="4 10" id="KW-0328">Glycosyltransferase</keyword>
<keyword evidence="5" id="KW-0808">Transferase</keyword>
<evidence type="ECO:0000313" key="13">
    <source>
        <dbReference type="Proteomes" id="UP000749559"/>
    </source>
</evidence>
<evidence type="ECO:0000256" key="10">
    <source>
        <dbReference type="RuleBase" id="RU363075"/>
    </source>
</evidence>
<comment type="similarity">
    <text evidence="3 10">Belongs to the glycosyltransferase 22 family.</text>
</comment>
<comment type="pathway">
    <text evidence="2">Protein modification; protein glycosylation.</text>
</comment>
<feature type="transmembrane region" description="Helical" evidence="10">
    <location>
        <begin position="209"/>
        <end position="234"/>
    </location>
</feature>
<evidence type="ECO:0000256" key="6">
    <source>
        <dbReference type="ARBA" id="ARBA00022692"/>
    </source>
</evidence>
<feature type="transmembrane region" description="Helical" evidence="10">
    <location>
        <begin position="389"/>
        <end position="408"/>
    </location>
</feature>
<evidence type="ECO:0000256" key="4">
    <source>
        <dbReference type="ARBA" id="ARBA00022676"/>
    </source>
</evidence>
<keyword evidence="8 10" id="KW-1133">Transmembrane helix</keyword>
<feature type="transmembrane region" description="Helical" evidence="10">
    <location>
        <begin position="429"/>
        <end position="451"/>
    </location>
</feature>
<dbReference type="EC" id="2.4.1.-" evidence="10"/>
<organism evidence="12 13">
    <name type="scientific">Owenia fusiformis</name>
    <name type="common">Polychaete worm</name>
    <dbReference type="NCBI Taxonomy" id="6347"/>
    <lineage>
        <taxon>Eukaryota</taxon>
        <taxon>Metazoa</taxon>
        <taxon>Spiralia</taxon>
        <taxon>Lophotrochozoa</taxon>
        <taxon>Annelida</taxon>
        <taxon>Polychaeta</taxon>
        <taxon>Sedentaria</taxon>
        <taxon>Canalipalpata</taxon>
        <taxon>Sabellida</taxon>
        <taxon>Oweniida</taxon>
        <taxon>Oweniidae</taxon>
        <taxon>Owenia</taxon>
    </lineage>
</organism>
<dbReference type="AlphaFoldDB" id="A0A8S4NLN7"/>
<feature type="non-terminal residue" evidence="12">
    <location>
        <position position="809"/>
    </location>
</feature>
<feature type="region of interest" description="Disordered" evidence="11">
    <location>
        <begin position="1"/>
        <end position="49"/>
    </location>
</feature>
<dbReference type="EMBL" id="CAIIXF020000004">
    <property type="protein sequence ID" value="CAH1782113.1"/>
    <property type="molecule type" value="Genomic_DNA"/>
</dbReference>
<dbReference type="InterPro" id="IPR005599">
    <property type="entry name" value="GPI_mannosylTrfase"/>
</dbReference>
<comment type="subcellular location">
    <subcellularLocation>
        <location evidence="1 10">Endoplasmic reticulum membrane</location>
        <topology evidence="1 10">Multi-pass membrane protein</topology>
    </subcellularLocation>
</comment>
<evidence type="ECO:0000313" key="12">
    <source>
        <dbReference type="EMBL" id="CAH1782113.1"/>
    </source>
</evidence>
<dbReference type="OrthoDB" id="497541at2759"/>
<evidence type="ECO:0000256" key="2">
    <source>
        <dbReference type="ARBA" id="ARBA00004922"/>
    </source>
</evidence>
<keyword evidence="7 10" id="KW-0256">Endoplasmic reticulum</keyword>
<evidence type="ECO:0000256" key="11">
    <source>
        <dbReference type="SAM" id="MobiDB-lite"/>
    </source>
</evidence>
<feature type="compositionally biased region" description="Basic and acidic residues" evidence="11">
    <location>
        <begin position="15"/>
        <end position="34"/>
    </location>
</feature>
<dbReference type="PANTHER" id="PTHR22760">
    <property type="entry name" value="GLYCOSYLTRANSFERASE"/>
    <property type="match status" value="1"/>
</dbReference>
<feature type="transmembrane region" description="Helical" evidence="10">
    <location>
        <begin position="246"/>
        <end position="264"/>
    </location>
</feature>
<evidence type="ECO:0000256" key="1">
    <source>
        <dbReference type="ARBA" id="ARBA00004477"/>
    </source>
</evidence>
<evidence type="ECO:0000256" key="7">
    <source>
        <dbReference type="ARBA" id="ARBA00022824"/>
    </source>
</evidence>
<sequence>FKMSASRRSRPKHQVSKETLKRLVSDQAKEESLKSKVKQQSQDDDASSWTPTTGTTFKALLSIRLSAAMWSTITDCDETYNYWEPTHYLLFKSGFQTWEYSPEYAIRSYAYLWLQALPLHIYRTLVPSTKIVLFYMMRCMFALLCTLAEVYFYRGVCKAFGANVGRITIGFMVLSAGMYISCTAYLPSTFTMYMTLLAFGGWFHRHNQVAISAVAASALLGWPFAGALGVPIALDLLFREKKWFYFFKWAVISGISCLAFLVQVDSYHYGKTVIAPLNIAFLVQVDSYHYGKTVIAPLNIVLYNVFSEHGPNIYGVEPWYFYFINGFLNFNIIFFMALVVLPFSLMVRAITQHKTGESKPLWLSTSALYIWVLIFFTRPHKEERFLFPIYPLICLCGAVTLEHIQYMWSYLSNKKPSHISGLQLSSGSMWLAGLCIIGSSVLSAARVGAIYNGYSAPLNIYLDLNRAANDPAVHTLPHGKTVNVCVGKEWYRFYSYSAPLNIYLDLNRAANDPAVHTLPHGKTAKVCVGKEWYRFYSYSAPLNIYLDLNRAANDPAVHTLPHGKTVNVCVGKEWYRFYSYSAPLNIYLDLNRAANDPAVHTLPHGKTVNVCVGKEWAANDPAVHTLPHGKTVNVCVGKEWYRFYSNFFLPDEHWQMHFLQSEFKGQLPSKYGPGNNATSIIPTHMNDKNTEETSRYFEVNKCHYLIDVDLGSYTDLEPQYSAQPEWQFEVNKCHYLIDVDLGSYTDLEPQYSAQPEWQVLSSSPFLHASKSHPLLRAFYIPILSDMYSTYGQYHLLKTTRTKKTKNNQS</sequence>
<keyword evidence="6 10" id="KW-0812">Transmembrane</keyword>
<dbReference type="Pfam" id="PF03901">
    <property type="entry name" value="Glyco_transf_22"/>
    <property type="match status" value="2"/>
</dbReference>
<feature type="transmembrane region" description="Helical" evidence="10">
    <location>
        <begin position="319"/>
        <end position="341"/>
    </location>
</feature>
<evidence type="ECO:0000256" key="9">
    <source>
        <dbReference type="ARBA" id="ARBA00023136"/>
    </source>
</evidence>
<protein>
    <recommendedName>
        <fullName evidence="10">Mannosyltransferase</fullName>
        <ecNumber evidence="10">2.4.1.-</ecNumber>
    </recommendedName>
</protein>
<evidence type="ECO:0000256" key="5">
    <source>
        <dbReference type="ARBA" id="ARBA00022679"/>
    </source>
</evidence>
<comment type="caution">
    <text evidence="12">The sequence shown here is derived from an EMBL/GenBank/DDBJ whole genome shotgun (WGS) entry which is preliminary data.</text>
</comment>